<dbReference type="Proteomes" id="UP000299102">
    <property type="component" value="Unassembled WGS sequence"/>
</dbReference>
<accession>A0A4C1URN1</accession>
<dbReference type="EMBL" id="BGZK01000216">
    <property type="protein sequence ID" value="GBP29121.1"/>
    <property type="molecule type" value="Genomic_DNA"/>
</dbReference>
<keyword evidence="3" id="KW-1185">Reference proteome</keyword>
<comment type="caution">
    <text evidence="2">The sequence shown here is derived from an EMBL/GenBank/DDBJ whole genome shotgun (WGS) entry which is preliminary data.</text>
</comment>
<name>A0A4C1URN1_EUMVA</name>
<organism evidence="2 3">
    <name type="scientific">Eumeta variegata</name>
    <name type="common">Bagworm moth</name>
    <name type="synonym">Eumeta japonica</name>
    <dbReference type="NCBI Taxonomy" id="151549"/>
    <lineage>
        <taxon>Eukaryota</taxon>
        <taxon>Metazoa</taxon>
        <taxon>Ecdysozoa</taxon>
        <taxon>Arthropoda</taxon>
        <taxon>Hexapoda</taxon>
        <taxon>Insecta</taxon>
        <taxon>Pterygota</taxon>
        <taxon>Neoptera</taxon>
        <taxon>Endopterygota</taxon>
        <taxon>Lepidoptera</taxon>
        <taxon>Glossata</taxon>
        <taxon>Ditrysia</taxon>
        <taxon>Tineoidea</taxon>
        <taxon>Psychidae</taxon>
        <taxon>Oiketicinae</taxon>
        <taxon>Eumeta</taxon>
    </lineage>
</organism>
<protein>
    <submittedName>
        <fullName evidence="2">Uncharacterized protein</fullName>
    </submittedName>
</protein>
<gene>
    <name evidence="2" type="ORF">EVAR_17658_1</name>
</gene>
<proteinExistence type="predicted"/>
<reference evidence="2 3" key="1">
    <citation type="journal article" date="2019" name="Commun. Biol.">
        <title>The bagworm genome reveals a unique fibroin gene that provides high tensile strength.</title>
        <authorList>
            <person name="Kono N."/>
            <person name="Nakamura H."/>
            <person name="Ohtoshi R."/>
            <person name="Tomita M."/>
            <person name="Numata K."/>
            <person name="Arakawa K."/>
        </authorList>
    </citation>
    <scope>NUCLEOTIDE SEQUENCE [LARGE SCALE GENOMIC DNA]</scope>
</reference>
<evidence type="ECO:0000313" key="3">
    <source>
        <dbReference type="Proteomes" id="UP000299102"/>
    </source>
</evidence>
<feature type="region of interest" description="Disordered" evidence="1">
    <location>
        <begin position="1"/>
        <end position="25"/>
    </location>
</feature>
<evidence type="ECO:0000313" key="2">
    <source>
        <dbReference type="EMBL" id="GBP29121.1"/>
    </source>
</evidence>
<dbReference type="AlphaFoldDB" id="A0A4C1URN1"/>
<evidence type="ECO:0000256" key="1">
    <source>
        <dbReference type="SAM" id="MobiDB-lite"/>
    </source>
</evidence>
<sequence length="121" mass="13419">MPTGAYDTSRSRHPDSTKYSTVPSRRPIQQLRDEIPRLTEINSPYSTLGNGTLPSSRPSLARFAVYRCYVAARAPMKQWQRLSYAIALARPSCAPAREAPVRMSVVVASGGRPRRRLTGSD</sequence>